<dbReference type="SUPFAM" id="SSF51556">
    <property type="entry name" value="Metallo-dependent hydrolases"/>
    <property type="match status" value="1"/>
</dbReference>
<evidence type="ECO:0000313" key="14">
    <source>
        <dbReference type="Proteomes" id="UP000660110"/>
    </source>
</evidence>
<proteinExistence type="inferred from homology"/>
<keyword evidence="6 9" id="KW-0119">Carbohydrate metabolism</keyword>
<dbReference type="InterPro" id="IPR011059">
    <property type="entry name" value="Metal-dep_hydrolase_composite"/>
</dbReference>
<dbReference type="NCBIfam" id="TIGR00221">
    <property type="entry name" value="nagA"/>
    <property type="match status" value="1"/>
</dbReference>
<dbReference type="GO" id="GO:0008448">
    <property type="term" value="F:N-acetylglucosamine-6-phosphate deacetylase activity"/>
    <property type="evidence" value="ECO:0007669"/>
    <property type="project" value="UniProtKB-EC"/>
</dbReference>
<comment type="pathway">
    <text evidence="8">Amino-sugar metabolism; N-acetylneuraminate degradation; D-fructose 6-phosphate from N-acetylneuraminate: step 4/5.</text>
</comment>
<evidence type="ECO:0000256" key="1">
    <source>
        <dbReference type="ARBA" id="ARBA00010716"/>
    </source>
</evidence>
<evidence type="ECO:0000256" key="3">
    <source>
        <dbReference type="ARBA" id="ARBA00018029"/>
    </source>
</evidence>
<feature type="binding site" evidence="11">
    <location>
        <position position="232"/>
    </location>
    <ligand>
        <name>Zn(2+)</name>
        <dbReference type="ChEBI" id="CHEBI:29105"/>
    </ligand>
</feature>
<dbReference type="AlphaFoldDB" id="A0A917F037"/>
<dbReference type="Pfam" id="PF01979">
    <property type="entry name" value="Amidohydro_1"/>
    <property type="match status" value="1"/>
</dbReference>
<keyword evidence="5 9" id="KW-0378">Hydrolase</keyword>
<dbReference type="InterPro" id="IPR003764">
    <property type="entry name" value="GlcNAc_6-P_deAcase"/>
</dbReference>
<evidence type="ECO:0000259" key="12">
    <source>
        <dbReference type="Pfam" id="PF01979"/>
    </source>
</evidence>
<dbReference type="InterPro" id="IPR032466">
    <property type="entry name" value="Metal_Hydrolase"/>
</dbReference>
<evidence type="ECO:0000256" key="7">
    <source>
        <dbReference type="ARBA" id="ARBA00047647"/>
    </source>
</evidence>
<keyword evidence="4 11" id="KW-0479">Metal-binding</keyword>
<dbReference type="EMBL" id="BMEL01000004">
    <property type="protein sequence ID" value="GGF29346.1"/>
    <property type="molecule type" value="Genomic_DNA"/>
</dbReference>
<comment type="catalytic activity">
    <reaction evidence="7">
        <text>N-acetyl-D-glucosamine 6-phosphate + H2O = D-glucosamine 6-phosphate + acetate</text>
        <dbReference type="Rhea" id="RHEA:22936"/>
        <dbReference type="ChEBI" id="CHEBI:15377"/>
        <dbReference type="ChEBI" id="CHEBI:30089"/>
        <dbReference type="ChEBI" id="CHEBI:57513"/>
        <dbReference type="ChEBI" id="CHEBI:58725"/>
        <dbReference type="EC" id="3.5.1.25"/>
    </reaction>
</comment>
<dbReference type="SUPFAM" id="SSF51338">
    <property type="entry name" value="Composite domain of metallo-dependent hydrolases"/>
    <property type="match status" value="1"/>
</dbReference>
<organism evidence="13 14">
    <name type="scientific">Halobacillus andaensis</name>
    <dbReference type="NCBI Taxonomy" id="1176239"/>
    <lineage>
        <taxon>Bacteria</taxon>
        <taxon>Bacillati</taxon>
        <taxon>Bacillota</taxon>
        <taxon>Bacilli</taxon>
        <taxon>Bacillales</taxon>
        <taxon>Bacillaceae</taxon>
        <taxon>Halobacillus</taxon>
    </lineage>
</organism>
<dbReference type="CDD" id="cd00854">
    <property type="entry name" value="NagA"/>
    <property type="match status" value="1"/>
</dbReference>
<evidence type="ECO:0000256" key="5">
    <source>
        <dbReference type="ARBA" id="ARBA00022801"/>
    </source>
</evidence>
<dbReference type="InterPro" id="IPR006680">
    <property type="entry name" value="Amidohydro-rel"/>
</dbReference>
<sequence>MLLPEFMIRSETMAGSIEWTNVTIVTPSETIENGSLHVQNGKITAIARQPIGGADVTIDGKGKILVPGFIDVHIHGANGHDVMDATEEALHGMASVLPQEGTTSFLATTMTQSNEEISNAVTNVGNYMKNEQAEGQAEVVGIHLEGPFISKDKAGAQPLTHIAPPSIELFDQWNQQSGDHICLVTLAPEVKGAMDFITHVSQKGIVASIGHSDATYDQVTESVEAGARHVTHLYNQMSGMHHREPGVVGAAFLNNKLMVEMIVDHVHARPESVQLAYHHTKADRTILITDAMRAKCLPEGAYDLGGQQVHVKGKEARLSDGTLAGSILTLEEAAAHMKENTNLTIRDLARITSTNAAEQLGIDDRKGKLEEGKDADLVLLDEDYRVVMTICRGILAYDGREETR</sequence>
<evidence type="ECO:0000256" key="2">
    <source>
        <dbReference type="ARBA" id="ARBA00011899"/>
    </source>
</evidence>
<feature type="binding site" evidence="11">
    <location>
        <position position="145"/>
    </location>
    <ligand>
        <name>Zn(2+)</name>
        <dbReference type="ChEBI" id="CHEBI:29105"/>
    </ligand>
</feature>
<dbReference type="Gene3D" id="2.30.40.10">
    <property type="entry name" value="Urease, subunit C, domain 1"/>
    <property type="match status" value="1"/>
</dbReference>
<comment type="caution">
    <text evidence="13">The sequence shown here is derived from an EMBL/GenBank/DDBJ whole genome shotgun (WGS) entry which is preliminary data.</text>
</comment>
<dbReference type="GO" id="GO:0046872">
    <property type="term" value="F:metal ion binding"/>
    <property type="evidence" value="ECO:0007669"/>
    <property type="project" value="UniProtKB-KW"/>
</dbReference>
<name>A0A917F037_HALAA</name>
<gene>
    <name evidence="13" type="primary">nagA</name>
    <name evidence="13" type="ORF">GCM10010954_30600</name>
</gene>
<evidence type="ECO:0000256" key="6">
    <source>
        <dbReference type="ARBA" id="ARBA00023277"/>
    </source>
</evidence>
<dbReference type="Proteomes" id="UP000660110">
    <property type="component" value="Unassembled WGS sequence"/>
</dbReference>
<dbReference type="GO" id="GO:0006046">
    <property type="term" value="P:N-acetylglucosamine catabolic process"/>
    <property type="evidence" value="ECO:0007669"/>
    <property type="project" value="TreeGrafter"/>
</dbReference>
<evidence type="ECO:0000256" key="9">
    <source>
        <dbReference type="PIRNR" id="PIRNR038994"/>
    </source>
</evidence>
<evidence type="ECO:0000256" key="10">
    <source>
        <dbReference type="PIRSR" id="PIRSR038994-1"/>
    </source>
</evidence>
<reference evidence="13" key="2">
    <citation type="submission" date="2020-09" db="EMBL/GenBank/DDBJ databases">
        <authorList>
            <person name="Sun Q."/>
            <person name="Zhou Y."/>
        </authorList>
    </citation>
    <scope>NUCLEOTIDE SEQUENCE</scope>
    <source>
        <strain evidence="13">CGMCC 1.12153</strain>
    </source>
</reference>
<comment type="cofactor">
    <cofactor evidence="11">
        <name>a divalent metal cation</name>
        <dbReference type="ChEBI" id="CHEBI:60240"/>
    </cofactor>
    <text evidence="11">Binds 1 divalent metal cation per subunit.</text>
</comment>
<comment type="similarity">
    <text evidence="1 9">Belongs to the metallo-dependent hydrolases superfamily. NagA family.</text>
</comment>
<feature type="binding site" evidence="11">
    <location>
        <position position="211"/>
    </location>
    <ligand>
        <name>Zn(2+)</name>
        <dbReference type="ChEBI" id="CHEBI:29105"/>
    </ligand>
</feature>
<dbReference type="PANTHER" id="PTHR11113">
    <property type="entry name" value="N-ACETYLGLUCOSAMINE-6-PHOSPHATE DEACETYLASE"/>
    <property type="match status" value="1"/>
</dbReference>
<dbReference type="Gene3D" id="3.20.20.140">
    <property type="entry name" value="Metal-dependent hydrolases"/>
    <property type="match status" value="1"/>
</dbReference>
<keyword evidence="14" id="KW-1185">Reference proteome</keyword>
<feature type="domain" description="Amidohydrolase-related" evidence="12">
    <location>
        <begin position="64"/>
        <end position="393"/>
    </location>
</feature>
<accession>A0A917F037</accession>
<dbReference type="FunFam" id="3.20.20.140:FF:000004">
    <property type="entry name" value="N-acetylglucosamine-6-phosphate deacetylase"/>
    <property type="match status" value="1"/>
</dbReference>
<dbReference type="EC" id="3.5.1.25" evidence="2"/>
<dbReference type="PANTHER" id="PTHR11113:SF14">
    <property type="entry name" value="N-ACETYLGLUCOSAMINE-6-PHOSPHATE DEACETYLASE"/>
    <property type="match status" value="1"/>
</dbReference>
<reference evidence="13" key="1">
    <citation type="journal article" date="2014" name="Int. J. Syst. Evol. Microbiol.">
        <title>Complete genome sequence of Corynebacterium casei LMG S-19264T (=DSM 44701T), isolated from a smear-ripened cheese.</title>
        <authorList>
            <consortium name="US DOE Joint Genome Institute (JGI-PGF)"/>
            <person name="Walter F."/>
            <person name="Albersmeier A."/>
            <person name="Kalinowski J."/>
            <person name="Ruckert C."/>
        </authorList>
    </citation>
    <scope>NUCLEOTIDE SEQUENCE</scope>
    <source>
        <strain evidence="13">CGMCC 1.12153</strain>
    </source>
</reference>
<evidence type="ECO:0000313" key="13">
    <source>
        <dbReference type="EMBL" id="GGF29346.1"/>
    </source>
</evidence>
<evidence type="ECO:0000256" key="8">
    <source>
        <dbReference type="ARBA" id="ARBA00060590"/>
    </source>
</evidence>
<evidence type="ECO:0000256" key="11">
    <source>
        <dbReference type="PIRSR" id="PIRSR038994-3"/>
    </source>
</evidence>
<feature type="active site" description="Proton donor/acceptor" evidence="10">
    <location>
        <position position="290"/>
    </location>
</feature>
<protein>
    <recommendedName>
        <fullName evidence="3">N-acetylglucosamine-6-phosphate deacetylase</fullName>
        <ecNumber evidence="2">3.5.1.25</ecNumber>
    </recommendedName>
</protein>
<dbReference type="PIRSF" id="PIRSF038994">
    <property type="entry name" value="NagA"/>
    <property type="match status" value="1"/>
</dbReference>
<evidence type="ECO:0000256" key="4">
    <source>
        <dbReference type="ARBA" id="ARBA00022723"/>
    </source>
</evidence>